<keyword evidence="5" id="KW-0175">Coiled coil</keyword>
<evidence type="ECO:0000256" key="2">
    <source>
        <dbReference type="ARBA" id="ARBA00022679"/>
    </source>
</evidence>
<comment type="caution">
    <text evidence="6">The sequence shown here is derived from an EMBL/GenBank/DDBJ whole genome shotgun (WGS) entry which is preliminary data.</text>
</comment>
<evidence type="ECO:0000256" key="1">
    <source>
        <dbReference type="ARBA" id="ARBA00022603"/>
    </source>
</evidence>
<keyword evidence="3 4" id="KW-0949">S-adenosyl-L-methionine</keyword>
<dbReference type="PANTHER" id="PTHR13271">
    <property type="entry name" value="UNCHARACTERIZED PUTATIVE METHYLTRANSFERASE"/>
    <property type="match status" value="1"/>
</dbReference>
<dbReference type="Gene3D" id="3.90.1410.10">
    <property type="entry name" value="set domain protein methyltransferase, domain 1"/>
    <property type="match status" value="1"/>
</dbReference>
<comment type="catalytic activity">
    <reaction evidence="4">
        <text>L-histidyl-[protein] + S-adenosyl-L-methionine = N(tele)-methyl-L-histidyl-[protein] + S-adenosyl-L-homocysteine + H(+)</text>
        <dbReference type="Rhea" id="RHEA:19369"/>
        <dbReference type="Rhea" id="RHEA-COMP:9745"/>
        <dbReference type="Rhea" id="RHEA-COMP:11600"/>
        <dbReference type="ChEBI" id="CHEBI:15378"/>
        <dbReference type="ChEBI" id="CHEBI:16367"/>
        <dbReference type="ChEBI" id="CHEBI:29979"/>
        <dbReference type="ChEBI" id="CHEBI:57856"/>
        <dbReference type="ChEBI" id="CHEBI:59789"/>
        <dbReference type="EC" id="2.1.1.85"/>
    </reaction>
</comment>
<dbReference type="GO" id="GO:0018064">
    <property type="term" value="F:protein-L-histidine N-tele-methyltransferase activity"/>
    <property type="evidence" value="ECO:0007669"/>
    <property type="project" value="UniProtKB-EC"/>
</dbReference>
<dbReference type="AlphaFoldDB" id="A0A8S1ENF5"/>
<dbReference type="OrthoDB" id="441812at2759"/>
<name>A0A8S1ENF5_9PELO</name>
<feature type="coiled-coil region" evidence="5">
    <location>
        <begin position="45"/>
        <end position="72"/>
    </location>
</feature>
<dbReference type="EC" id="2.1.1.85" evidence="4"/>
<dbReference type="InterPro" id="IPR050600">
    <property type="entry name" value="SETD3_SETD6_MTase"/>
</dbReference>
<keyword evidence="7" id="KW-1185">Reference proteome</keyword>
<protein>
    <recommendedName>
        <fullName evidence="4">protein-histidine N-methyltransferase</fullName>
        <ecNumber evidence="4">2.1.1.85</ecNumber>
    </recommendedName>
</protein>
<keyword evidence="1 4" id="KW-0489">Methyltransferase</keyword>
<evidence type="ECO:0000256" key="5">
    <source>
        <dbReference type="SAM" id="Coils"/>
    </source>
</evidence>
<reference evidence="6 7" key="1">
    <citation type="submission" date="2020-04" db="EMBL/GenBank/DDBJ databases">
        <authorList>
            <person name="Laetsch R D."/>
            <person name="Stevens L."/>
            <person name="Kumar S."/>
            <person name="Blaxter L. M."/>
        </authorList>
    </citation>
    <scope>NUCLEOTIDE SEQUENCE [LARGE SCALE GENOMIC DNA]</scope>
</reference>
<dbReference type="PROSITE" id="PS51565">
    <property type="entry name" value="SAM_MT85_SETD3"/>
    <property type="match status" value="1"/>
</dbReference>
<keyword evidence="2 4" id="KW-0808">Transferase</keyword>
<gene>
    <name evidence="6" type="ORF">CBOVIS_LOCUS4967</name>
</gene>
<dbReference type="SUPFAM" id="SSF82199">
    <property type="entry name" value="SET domain"/>
    <property type="match status" value="1"/>
</dbReference>
<accession>A0A8S1ENF5</accession>
<organism evidence="6 7">
    <name type="scientific">Caenorhabditis bovis</name>
    <dbReference type="NCBI Taxonomy" id="2654633"/>
    <lineage>
        <taxon>Eukaryota</taxon>
        <taxon>Metazoa</taxon>
        <taxon>Ecdysozoa</taxon>
        <taxon>Nematoda</taxon>
        <taxon>Chromadorea</taxon>
        <taxon>Rhabditida</taxon>
        <taxon>Rhabditina</taxon>
        <taxon>Rhabditomorpha</taxon>
        <taxon>Rhabditoidea</taxon>
        <taxon>Rhabditidae</taxon>
        <taxon>Peloderinae</taxon>
        <taxon>Caenorhabditis</taxon>
    </lineage>
</organism>
<evidence type="ECO:0000313" key="6">
    <source>
        <dbReference type="EMBL" id="CAB3402338.1"/>
    </source>
</evidence>
<comment type="similarity">
    <text evidence="4">Belongs to the class V-like SAM-binding methyltransferase superfamily. SETD3 actin-histidine methyltransferase family.</text>
</comment>
<proteinExistence type="inferred from homology"/>
<dbReference type="GO" id="GO:0016279">
    <property type="term" value="F:protein-lysine N-methyltransferase activity"/>
    <property type="evidence" value="ECO:0007669"/>
    <property type="project" value="TreeGrafter"/>
</dbReference>
<dbReference type="Proteomes" id="UP000494206">
    <property type="component" value="Unassembled WGS sequence"/>
</dbReference>
<evidence type="ECO:0000256" key="4">
    <source>
        <dbReference type="PROSITE-ProRule" id="PRU00898"/>
    </source>
</evidence>
<dbReference type="EMBL" id="CADEPM010000003">
    <property type="protein sequence ID" value="CAB3402338.1"/>
    <property type="molecule type" value="Genomic_DNA"/>
</dbReference>
<dbReference type="InterPro" id="IPR044428">
    <property type="entry name" value="SETD3_SET"/>
</dbReference>
<evidence type="ECO:0000256" key="3">
    <source>
        <dbReference type="ARBA" id="ARBA00022691"/>
    </source>
</evidence>
<evidence type="ECO:0000313" key="7">
    <source>
        <dbReference type="Proteomes" id="UP000494206"/>
    </source>
</evidence>
<dbReference type="InterPro" id="IPR025785">
    <property type="entry name" value="SETD3"/>
</dbReference>
<sequence length="488" mass="55293">MTQKEKSQVQIEEDVIRKVGTLFENVLSRQPPQNIIELWKENVEIRKIMTEVAELQNKIGDTNKRLAQQTRSPEAIKAFLTWADQIGIARNNVDIVESKDHIAVKVPRHAMLSLDLAKKSSIMKKAFEQDPLIGGMGNVGLALFLATQWINKEQSKWHAYISVLPNTFTTPIFYTEEQLLQLKPSPIFEETLMFYRTICRQFAYFLISISKNRAFENLQKTKGDSSIAPPPLYNTPFNVSNFTLGLYMWACGVVTTRVNMVPSETEKTEKGEVIMTPALIPVLDMANHETLEIDDQPEDLVCFSPDENCALVTCHSDVNPGDAVTIFYGKRSHGEHLLHNGFVPASHNTFDIYKLKIGIPKSDKDLEAKRKLIGELAPDVCCTGNVFHFVIINYPKKPFSEDIQVFASIFVTANPNKENIKSIESRKKGLEFIRNRLMILEKSYENSPRDPKTLALIGYAGDIARLKSSEAHILRIARIHCENLEKSI</sequence>
<dbReference type="GO" id="GO:0032259">
    <property type="term" value="P:methylation"/>
    <property type="evidence" value="ECO:0007669"/>
    <property type="project" value="UniProtKB-KW"/>
</dbReference>
<dbReference type="InterPro" id="IPR046341">
    <property type="entry name" value="SET_dom_sf"/>
</dbReference>
<dbReference type="PANTHER" id="PTHR13271:SF47">
    <property type="entry name" value="ACTIN-HISTIDINE N-METHYLTRANSFERASE"/>
    <property type="match status" value="1"/>
</dbReference>
<dbReference type="CDD" id="cd19176">
    <property type="entry name" value="SET_SETD3"/>
    <property type="match status" value="1"/>
</dbReference>